<dbReference type="Pfam" id="PF07690">
    <property type="entry name" value="MFS_1"/>
    <property type="match status" value="1"/>
</dbReference>
<dbReference type="GO" id="GO:0022857">
    <property type="term" value="F:transmembrane transporter activity"/>
    <property type="evidence" value="ECO:0007669"/>
    <property type="project" value="InterPro"/>
</dbReference>
<feature type="compositionally biased region" description="Basic and acidic residues" evidence="5">
    <location>
        <begin position="1"/>
        <end position="26"/>
    </location>
</feature>
<feature type="transmembrane region" description="Helical" evidence="6">
    <location>
        <begin position="142"/>
        <end position="164"/>
    </location>
</feature>
<reference evidence="7 8" key="1">
    <citation type="submission" date="2025-04" db="UniProtKB">
        <authorList>
            <consortium name="RefSeq"/>
        </authorList>
    </citation>
    <scope>IDENTIFICATION</scope>
</reference>
<feature type="transmembrane region" description="Helical" evidence="6">
    <location>
        <begin position="344"/>
        <end position="364"/>
    </location>
</feature>
<feature type="transmembrane region" description="Helical" evidence="6">
    <location>
        <begin position="236"/>
        <end position="258"/>
    </location>
</feature>
<comment type="subcellular location">
    <subcellularLocation>
        <location evidence="1">Membrane</location>
        <topology evidence="1">Multi-pass membrane protein</topology>
    </subcellularLocation>
</comment>
<dbReference type="RefSeq" id="XP_013178275.1">
    <property type="nucleotide sequence ID" value="XM_013322821.1"/>
</dbReference>
<dbReference type="PANTHER" id="PTHR23507">
    <property type="entry name" value="ZGC:174356"/>
    <property type="match status" value="1"/>
</dbReference>
<organism evidence="8">
    <name type="scientific">Papilio xuthus</name>
    <name type="common">Asian swallowtail butterfly</name>
    <dbReference type="NCBI Taxonomy" id="66420"/>
    <lineage>
        <taxon>Eukaryota</taxon>
        <taxon>Metazoa</taxon>
        <taxon>Ecdysozoa</taxon>
        <taxon>Arthropoda</taxon>
        <taxon>Hexapoda</taxon>
        <taxon>Insecta</taxon>
        <taxon>Pterygota</taxon>
        <taxon>Neoptera</taxon>
        <taxon>Endopterygota</taxon>
        <taxon>Lepidoptera</taxon>
        <taxon>Glossata</taxon>
        <taxon>Ditrysia</taxon>
        <taxon>Papilionoidea</taxon>
        <taxon>Papilionidae</taxon>
        <taxon>Papilioninae</taxon>
        <taxon>Papilio</taxon>
    </lineage>
</organism>
<evidence type="ECO:0000256" key="1">
    <source>
        <dbReference type="ARBA" id="ARBA00004141"/>
    </source>
</evidence>
<feature type="transmembrane region" description="Helical" evidence="6">
    <location>
        <begin position="209"/>
        <end position="230"/>
    </location>
</feature>
<feature type="region of interest" description="Disordered" evidence="5">
    <location>
        <begin position="1"/>
        <end position="29"/>
    </location>
</feature>
<feature type="transmembrane region" description="Helical" evidence="6">
    <location>
        <begin position="176"/>
        <end position="197"/>
    </location>
</feature>
<feature type="region of interest" description="Disordered" evidence="5">
    <location>
        <begin position="502"/>
        <end position="535"/>
    </location>
</feature>
<gene>
    <name evidence="7 8" type="primary">LOC106125565</name>
</gene>
<keyword evidence="4 6" id="KW-0472">Membrane</keyword>
<evidence type="ECO:0000256" key="5">
    <source>
        <dbReference type="SAM" id="MobiDB-lite"/>
    </source>
</evidence>
<feature type="compositionally biased region" description="Basic and acidic residues" evidence="5">
    <location>
        <begin position="524"/>
        <end position="535"/>
    </location>
</feature>
<keyword evidence="2 6" id="KW-0812">Transmembrane</keyword>
<feature type="transmembrane region" description="Helical" evidence="6">
    <location>
        <begin position="376"/>
        <end position="395"/>
    </location>
</feature>
<evidence type="ECO:0000256" key="3">
    <source>
        <dbReference type="ARBA" id="ARBA00022989"/>
    </source>
</evidence>
<feature type="transmembrane region" description="Helical" evidence="6">
    <location>
        <begin position="467"/>
        <end position="488"/>
    </location>
</feature>
<dbReference type="GO" id="GO:0016020">
    <property type="term" value="C:membrane"/>
    <property type="evidence" value="ECO:0007669"/>
    <property type="project" value="UniProtKB-SubCell"/>
</dbReference>
<evidence type="ECO:0000256" key="2">
    <source>
        <dbReference type="ARBA" id="ARBA00022692"/>
    </source>
</evidence>
<proteinExistence type="predicted"/>
<evidence type="ECO:0000256" key="4">
    <source>
        <dbReference type="ARBA" id="ARBA00023136"/>
    </source>
</evidence>
<protein>
    <submittedName>
        <fullName evidence="7 8">Proton-coupled folate transporter-like</fullName>
    </submittedName>
</protein>
<dbReference type="Proteomes" id="UP000694872">
    <property type="component" value="Unplaced"/>
</dbReference>
<dbReference type="SUPFAM" id="SSF103473">
    <property type="entry name" value="MFS general substrate transporter"/>
    <property type="match status" value="1"/>
</dbReference>
<feature type="transmembrane region" description="Helical" evidence="6">
    <location>
        <begin position="434"/>
        <end position="455"/>
    </location>
</feature>
<dbReference type="KEGG" id="pxu:106125565"/>
<evidence type="ECO:0000313" key="8">
    <source>
        <dbReference type="RefSeq" id="XP_013178275.1"/>
    </source>
</evidence>
<dbReference type="InterPro" id="IPR011701">
    <property type="entry name" value="MFS"/>
</dbReference>
<feature type="transmembrane region" description="Helical" evidence="6">
    <location>
        <begin position="401"/>
        <end position="422"/>
    </location>
</feature>
<keyword evidence="3 6" id="KW-1133">Transmembrane helix</keyword>
<dbReference type="Gene3D" id="1.20.1250.20">
    <property type="entry name" value="MFS general substrate transporter like domains"/>
    <property type="match status" value="1"/>
</dbReference>
<dbReference type="GeneID" id="106125565"/>
<accession>A0AAJ7EI61</accession>
<dbReference type="PANTHER" id="PTHR23507:SF1">
    <property type="entry name" value="FI18259P1-RELATED"/>
    <property type="match status" value="1"/>
</dbReference>
<sequence>MADKNEREDKIEEKKEEKPLNDDNNKKNKKKTFRERLRHIKNNITVEPLLAGLIIPSVISRFAMSNFNLDKACRVNLDFGDEICTALIKRTSNNYSIYEKEVQKLISSIDIWKSVIHTSLPCILIMFLGAWSDRTGKRKICILLPIFGEFVTSINNLINVYFFYEIPVQVTVFLETIFPSITGGWVTMFLGVFSYISDITSEESRTFRVGMVNFCLTAGLPVGIGLSGILLQRLGYYGIFSVTAVLFFLVLTYGCFFLKEPNDWLRDNGRPVIERAEAPKVSFFNVSHVVDTVDVATRRRPSNRRVKVILTLFSVFILYGPSMSEHTIFYLFVRNRLNWDMVKYGLYASYSILLHSFGAIFSITILSKRLQIDDSFLCLLSISSKFFGSIWTAFVQTDIEMYLIPVAEILNATTFTSLRSIISKLVEKQETAKVNSLFSLTETLGSLVFHPFYSWVYMRTLHALPGAVFLISAAFIVPAAFILTYFYSQHRRELRNARKTALENEEKKDAQKPQISNNLPETIGRIETEFEKSKL</sequence>
<feature type="compositionally biased region" description="Basic and acidic residues" evidence="5">
    <location>
        <begin position="502"/>
        <end position="511"/>
    </location>
</feature>
<evidence type="ECO:0000256" key="6">
    <source>
        <dbReference type="SAM" id="Phobius"/>
    </source>
</evidence>
<name>A0AAJ7EI61_PAPXU</name>
<dbReference type="InterPro" id="IPR036259">
    <property type="entry name" value="MFS_trans_sf"/>
</dbReference>
<dbReference type="AlphaFoldDB" id="A0AAJ7EI61"/>
<feature type="transmembrane region" description="Helical" evidence="6">
    <location>
        <begin position="308"/>
        <end position="332"/>
    </location>
</feature>
<evidence type="ECO:0000313" key="7">
    <source>
        <dbReference type="RefSeq" id="XP_013178274.1"/>
    </source>
</evidence>
<dbReference type="RefSeq" id="XP_013178274.1">
    <property type="nucleotide sequence ID" value="XM_013322820.1"/>
</dbReference>